<keyword evidence="4" id="KW-1133">Transmembrane helix</keyword>
<protein>
    <submittedName>
        <fullName evidence="6">Putative acyltransferase CST26</fullName>
    </submittedName>
</protein>
<dbReference type="SMART" id="SM00563">
    <property type="entry name" value="PlsC"/>
    <property type="match status" value="1"/>
</dbReference>
<dbReference type="CDD" id="cd07990">
    <property type="entry name" value="LPLAT_LCLAT1-like"/>
    <property type="match status" value="1"/>
</dbReference>
<keyword evidence="2 6" id="KW-0808">Transferase</keyword>
<sequence length="830" mass="92084">MSICSDIKACSTVNWHTLSFPSRMSDYLEEKKKSEQYSIGVSDVDERGDVFGNEEDRDIQYKTLSWPFVSLLMIAQIVSNGILAFPNAVAVKDKHCSCTYPQYEPPGVHNVGDAGYIIFVPIGKEVLSIGTIVFAIFGTVRFIPAHIPTCSHTCAGSVLLSGQQALSTLSDKGLCALVLLLILSAATFLLALPRTLGRLSWLGLFSVMLISLYGILAMIGAGVGPTPGRIVVPTSPSNFYQAFLAITSPVFAYAVKTSLHMLRPSFSHNPAGHFIYGISKFFMLIAEMRQPQDAMKASAAWVLQVFATVSYAIFSVVVYVYIRSTVASPALLSLQPIWSKVSFAVGLALELYMHTRRPNSCSSDASDVLAISTPTPSSVGLSARFSSVFASWYTVPTLAPLHCRPDQMTAITELHSIPISARPRTWAQALHCVVFLVVFISGCLMINASQFVVLLPLTLLPFPWARKMFYEGIRYSKGAFGTLIVLVSQLFAPTTLVVSFEKDGPGKFTDEEVASLVERDAGGRVVAVHLPQKAVLIANHQIYADWWYAWCLTYFMGTHKDVYIVLKNSLKWVPVVGWGMQFYNFIFLARSWASDRLHLSQSLSWLARRAEKEDSPLTFILYPEGTLVSADTRPVSKKYADKLGIPDMVHTLLPRSTGLHYSLRSLAPRIPNLHMIDITVAYPGIPPLGYGQSHYTLRSIFLDGVPPPTVHMHIRRFHVGSQVPIGDISASKGNALPNGFALSVHSVEVEVPELEREKFDVWLRDLWREKDKLMTKYLDTGSFVDAPLLKDRAREEFEIPLKLKHAYEVLDAFYFFVPAVVGWAYSKLLQ</sequence>
<feature type="transmembrane region" description="Helical" evidence="4">
    <location>
        <begin position="239"/>
        <end position="255"/>
    </location>
</feature>
<feature type="transmembrane region" description="Helical" evidence="4">
    <location>
        <begin position="479"/>
        <end position="500"/>
    </location>
</feature>
<comment type="caution">
    <text evidence="6">The sequence shown here is derived from an EMBL/GenBank/DDBJ whole genome shotgun (WGS) entry which is preliminary data.</text>
</comment>
<dbReference type="GO" id="GO:0036149">
    <property type="term" value="P:phosphatidylinositol acyl-chain remodeling"/>
    <property type="evidence" value="ECO:0007669"/>
    <property type="project" value="TreeGrafter"/>
</dbReference>
<evidence type="ECO:0000313" key="6">
    <source>
        <dbReference type="EMBL" id="OBZ78790.1"/>
    </source>
</evidence>
<dbReference type="InterPro" id="IPR032098">
    <property type="entry name" value="Acyltransf_C"/>
</dbReference>
<feature type="domain" description="Phospholipid/glycerol acyltransferase" evidence="5">
    <location>
        <begin position="534"/>
        <end position="660"/>
    </location>
</feature>
<dbReference type="InterPro" id="IPR002123">
    <property type="entry name" value="Plipid/glycerol_acylTrfase"/>
</dbReference>
<dbReference type="EMBL" id="LUGG01000001">
    <property type="protein sequence ID" value="OBZ78790.1"/>
    <property type="molecule type" value="Genomic_DNA"/>
</dbReference>
<dbReference type="Proteomes" id="UP000092993">
    <property type="component" value="Unassembled WGS sequence"/>
</dbReference>
<proteinExistence type="inferred from homology"/>
<feature type="transmembrane region" description="Helical" evidence="4">
    <location>
        <begin position="432"/>
        <end position="459"/>
    </location>
</feature>
<reference evidence="6 7" key="1">
    <citation type="submission" date="2016-03" db="EMBL/GenBank/DDBJ databases">
        <title>Whole genome sequencing of Grifola frondosa 9006-11.</title>
        <authorList>
            <person name="Min B."/>
            <person name="Park H."/>
            <person name="Kim J.-G."/>
            <person name="Cho H."/>
            <person name="Oh Y.-L."/>
            <person name="Kong W.-S."/>
            <person name="Choi I.-G."/>
        </authorList>
    </citation>
    <scope>NUCLEOTIDE SEQUENCE [LARGE SCALE GENOMIC DNA]</scope>
    <source>
        <strain evidence="6 7">9006-11</strain>
    </source>
</reference>
<evidence type="ECO:0000256" key="4">
    <source>
        <dbReference type="SAM" id="Phobius"/>
    </source>
</evidence>
<dbReference type="OrthoDB" id="189226at2759"/>
<dbReference type="AlphaFoldDB" id="A0A1C7MPH7"/>
<organism evidence="6 7">
    <name type="scientific">Grifola frondosa</name>
    <name type="common">Maitake</name>
    <name type="synonym">Polyporus frondosus</name>
    <dbReference type="NCBI Taxonomy" id="5627"/>
    <lineage>
        <taxon>Eukaryota</taxon>
        <taxon>Fungi</taxon>
        <taxon>Dikarya</taxon>
        <taxon>Basidiomycota</taxon>
        <taxon>Agaricomycotina</taxon>
        <taxon>Agaricomycetes</taxon>
        <taxon>Polyporales</taxon>
        <taxon>Grifolaceae</taxon>
        <taxon>Grifola</taxon>
    </lineage>
</organism>
<dbReference type="Pfam" id="PF16076">
    <property type="entry name" value="Acyltransf_C"/>
    <property type="match status" value="1"/>
</dbReference>
<comment type="similarity">
    <text evidence="1">Belongs to the 1-acyl-sn-glycerol-3-phosphate acyltransferase family.</text>
</comment>
<keyword evidence="3 6" id="KW-0012">Acyltransferase</keyword>
<accession>A0A1C7MPH7</accession>
<dbReference type="GO" id="GO:0005783">
    <property type="term" value="C:endoplasmic reticulum"/>
    <property type="evidence" value="ECO:0007669"/>
    <property type="project" value="TreeGrafter"/>
</dbReference>
<name>A0A1C7MPH7_GRIFR</name>
<evidence type="ECO:0000259" key="5">
    <source>
        <dbReference type="SMART" id="SM00563"/>
    </source>
</evidence>
<gene>
    <name evidence="6" type="primary">CST26</name>
    <name evidence="6" type="ORF">A0H81_00609</name>
</gene>
<evidence type="ECO:0000256" key="2">
    <source>
        <dbReference type="ARBA" id="ARBA00022679"/>
    </source>
</evidence>
<feature type="transmembrane region" description="Helical" evidence="4">
    <location>
        <begin position="298"/>
        <end position="322"/>
    </location>
</feature>
<evidence type="ECO:0000256" key="1">
    <source>
        <dbReference type="ARBA" id="ARBA00008655"/>
    </source>
</evidence>
<feature type="transmembrane region" description="Helical" evidence="4">
    <location>
        <begin position="173"/>
        <end position="192"/>
    </location>
</feature>
<feature type="transmembrane region" description="Helical" evidence="4">
    <location>
        <begin position="199"/>
        <end position="219"/>
    </location>
</feature>
<dbReference type="PANTHER" id="PTHR10983">
    <property type="entry name" value="1-ACYLGLYCEROL-3-PHOSPHATE ACYLTRANSFERASE-RELATED"/>
    <property type="match status" value="1"/>
</dbReference>
<dbReference type="SUPFAM" id="SSF69593">
    <property type="entry name" value="Glycerol-3-phosphate (1)-acyltransferase"/>
    <property type="match status" value="1"/>
</dbReference>
<keyword evidence="7" id="KW-1185">Reference proteome</keyword>
<keyword evidence="4" id="KW-0472">Membrane</keyword>
<dbReference type="Pfam" id="PF01553">
    <property type="entry name" value="Acyltransferase"/>
    <property type="match status" value="1"/>
</dbReference>
<dbReference type="PANTHER" id="PTHR10983:SF16">
    <property type="entry name" value="LYSOCARDIOLIPIN ACYLTRANSFERASE 1"/>
    <property type="match status" value="1"/>
</dbReference>
<evidence type="ECO:0000313" key="7">
    <source>
        <dbReference type="Proteomes" id="UP000092993"/>
    </source>
</evidence>
<evidence type="ECO:0000256" key="3">
    <source>
        <dbReference type="ARBA" id="ARBA00023315"/>
    </source>
</evidence>
<keyword evidence="4" id="KW-0812">Transmembrane</keyword>
<dbReference type="GO" id="GO:0016746">
    <property type="term" value="F:acyltransferase activity"/>
    <property type="evidence" value="ECO:0007669"/>
    <property type="project" value="UniProtKB-KW"/>
</dbReference>
<dbReference type="STRING" id="5627.A0A1C7MPH7"/>